<evidence type="ECO:0000256" key="2">
    <source>
        <dbReference type="SAM" id="Phobius"/>
    </source>
</evidence>
<comment type="caution">
    <text evidence="4">The sequence shown here is derived from an EMBL/GenBank/DDBJ whole genome shotgun (WGS) entry which is preliminary data.</text>
</comment>
<evidence type="ECO:0000259" key="3">
    <source>
        <dbReference type="SMART" id="SM01043"/>
    </source>
</evidence>
<feature type="transmembrane region" description="Helical" evidence="2">
    <location>
        <begin position="46"/>
        <end position="65"/>
    </location>
</feature>
<dbReference type="Proteomes" id="UP001595912">
    <property type="component" value="Unassembled WGS sequence"/>
</dbReference>
<dbReference type="EMBL" id="JBHSIU010000012">
    <property type="protein sequence ID" value="MFC4998584.1"/>
    <property type="molecule type" value="Genomic_DNA"/>
</dbReference>
<keyword evidence="2" id="KW-0472">Membrane</keyword>
<gene>
    <name evidence="4" type="ORF">ACFPIJ_12145</name>
</gene>
<dbReference type="SMART" id="SM01043">
    <property type="entry name" value="BTAD"/>
    <property type="match status" value="1"/>
</dbReference>
<feature type="compositionally biased region" description="Low complexity" evidence="1">
    <location>
        <begin position="159"/>
        <end position="169"/>
    </location>
</feature>
<feature type="region of interest" description="Disordered" evidence="1">
    <location>
        <begin position="375"/>
        <end position="412"/>
    </location>
</feature>
<dbReference type="InterPro" id="IPR051677">
    <property type="entry name" value="AfsR-DnrI-RedD_regulator"/>
</dbReference>
<feature type="domain" description="Bacterial transcriptional activator" evidence="3">
    <location>
        <begin position="630"/>
        <end position="767"/>
    </location>
</feature>
<dbReference type="InterPro" id="IPR005158">
    <property type="entry name" value="BTAD"/>
</dbReference>
<evidence type="ECO:0000256" key="1">
    <source>
        <dbReference type="SAM" id="MobiDB-lite"/>
    </source>
</evidence>
<dbReference type="Gene3D" id="1.25.40.10">
    <property type="entry name" value="Tetratricopeptide repeat domain"/>
    <property type="match status" value="1"/>
</dbReference>
<feature type="region of interest" description="Disordered" evidence="1">
    <location>
        <begin position="113"/>
        <end position="169"/>
    </location>
</feature>
<reference evidence="5" key="1">
    <citation type="journal article" date="2019" name="Int. J. Syst. Evol. Microbiol.">
        <title>The Global Catalogue of Microorganisms (GCM) 10K type strain sequencing project: providing services to taxonomists for standard genome sequencing and annotation.</title>
        <authorList>
            <consortium name="The Broad Institute Genomics Platform"/>
            <consortium name="The Broad Institute Genome Sequencing Center for Infectious Disease"/>
            <person name="Wu L."/>
            <person name="Ma J."/>
        </authorList>
    </citation>
    <scope>NUCLEOTIDE SEQUENCE [LARGE SCALE GENOMIC DNA]</scope>
    <source>
        <strain evidence="5">CGMCC 4.7152</strain>
    </source>
</reference>
<dbReference type="RefSeq" id="WP_380114837.1">
    <property type="nucleotide sequence ID" value="NZ_JBHSIU010000012.1"/>
</dbReference>
<feature type="region of interest" description="Disordered" evidence="1">
    <location>
        <begin position="779"/>
        <end position="801"/>
    </location>
</feature>
<feature type="compositionally biased region" description="Low complexity" evidence="1">
    <location>
        <begin position="129"/>
        <end position="146"/>
    </location>
</feature>
<dbReference type="InterPro" id="IPR036388">
    <property type="entry name" value="WH-like_DNA-bd_sf"/>
</dbReference>
<proteinExistence type="predicted"/>
<feature type="compositionally biased region" description="Basic and acidic residues" evidence="1">
    <location>
        <begin position="379"/>
        <end position="388"/>
    </location>
</feature>
<evidence type="ECO:0000313" key="5">
    <source>
        <dbReference type="Proteomes" id="UP001595912"/>
    </source>
</evidence>
<keyword evidence="2" id="KW-0812">Transmembrane</keyword>
<feature type="transmembrane region" description="Helical" evidence="2">
    <location>
        <begin position="85"/>
        <end position="104"/>
    </location>
</feature>
<accession>A0ABV9VSA6</accession>
<evidence type="ECO:0000313" key="4">
    <source>
        <dbReference type="EMBL" id="MFC4998584.1"/>
    </source>
</evidence>
<name>A0ABV9VSA6_9ACTN</name>
<dbReference type="Gene3D" id="1.10.10.10">
    <property type="entry name" value="Winged helix-like DNA-binding domain superfamily/Winged helix DNA-binding domain"/>
    <property type="match status" value="1"/>
</dbReference>
<dbReference type="InterPro" id="IPR011990">
    <property type="entry name" value="TPR-like_helical_dom_sf"/>
</dbReference>
<keyword evidence="2" id="KW-1133">Transmembrane helix</keyword>
<dbReference type="SUPFAM" id="SSF48452">
    <property type="entry name" value="TPR-like"/>
    <property type="match status" value="1"/>
</dbReference>
<organism evidence="4 5">
    <name type="scientific">Dactylosporangium cerinum</name>
    <dbReference type="NCBI Taxonomy" id="1434730"/>
    <lineage>
        <taxon>Bacteria</taxon>
        <taxon>Bacillati</taxon>
        <taxon>Actinomycetota</taxon>
        <taxon>Actinomycetes</taxon>
        <taxon>Micromonosporales</taxon>
        <taxon>Micromonosporaceae</taxon>
        <taxon>Dactylosporangium</taxon>
    </lineage>
</organism>
<keyword evidence="5" id="KW-1185">Reference proteome</keyword>
<protein>
    <recommendedName>
        <fullName evidence="3">Bacterial transcriptional activator domain-containing protein</fullName>
    </recommendedName>
</protein>
<sequence length="801" mass="83063">MGRLIRAVGAAVAALAALVGLPATLVVFQRAVEWDWPLIVAQPLSPGGLAAAGVGVGWLFWLLLLRSAVLDAVDVARRAARAPRLPVPVHTAVTAAASGLMLAVDALRGGTQALHPPASSTVAESAARDPGSTTPPAATDAPRTRSVAVPAGTPPIRADPPADAVGPAASGPHLGGVAVPGGWLPLPVLMAVGAAAGALWVQRRRTYRPRPPVRAHRTDADLAPPSETLQRMTRLARSVSGAADALARTDVDTDLVPASRTAGHLGRGGSPTDSLADLPTDGTGFQDLPKSGAILADAVPAPGVGLIGPGAHDAARGLLVALSTDPRRRAAPVTVPADVLQMLLGPHCAGTNSPRLHVTNDAPVRGMDGAVLLVGAPPDRPEAPDQRPADGGSAQWPWPPHTSAAAETGRNDQVAGTRVIRLGAWPTATTWFVAGDGAVRVMDGAASGPRRVAVLSSPTARSVLIGLGLITTPTTPPPAATAPGVLRAAGPTAAVNQTGAVGDIAEAWPRTPPAVAHMPRRLQVRVLGRPVVLRPYPDGSTAPVVIRRSAGRQVLLLLAVHRDPVSAEMVKRAVWPDEPGTAVHRRFLTTMSELRLALADAAGQPVLLQSTNTARPGDTRYWLDPDTVDVDLWRLHDLLDAADSTVETARRLRLLRHAADLCHGDLAEGSAEEWLTVERERLARHALDLRVHLADLEPDHDTAVRLLRRALRDAPGNEAVHRRLLLRHSAAGDADGLRRAAATLIEHLTAAGNEPEPDTTQVIAAVLADAPDAVHLSAAASAPMSTGSSPAARGTVERSHQ</sequence>
<dbReference type="PANTHER" id="PTHR35807">
    <property type="entry name" value="TRANSCRIPTIONAL REGULATOR REDD-RELATED"/>
    <property type="match status" value="1"/>
</dbReference>